<dbReference type="PIRSF" id="PIRSF000894">
    <property type="entry name" value="Acid_phosphatase"/>
    <property type="match status" value="1"/>
</dbReference>
<evidence type="ECO:0000256" key="15">
    <source>
        <dbReference type="ARBA" id="ARBA00043788"/>
    </source>
</evidence>
<keyword evidence="23" id="KW-1185">Reference proteome</keyword>
<feature type="disulfide bond" evidence="19">
    <location>
        <begin position="118"/>
        <end position="454"/>
    </location>
</feature>
<dbReference type="InterPro" id="IPR000560">
    <property type="entry name" value="His_Pase_clade-2"/>
</dbReference>
<evidence type="ECO:0000256" key="14">
    <source>
        <dbReference type="ARBA" id="ARBA00043748"/>
    </source>
</evidence>
<dbReference type="EC" id="3.1.3.8" evidence="4"/>
<keyword evidence="7 19" id="KW-1015">Disulfide bond</keyword>
<keyword evidence="21" id="KW-0812">Transmembrane</keyword>
<comment type="catalytic activity">
    <reaction evidence="12">
        <text>1D-myo-inositol 1,2-bisphosphate + H2O = 1D-myo-inositol 2-phosphate + phosphate</text>
        <dbReference type="Rhea" id="RHEA:77135"/>
        <dbReference type="ChEBI" id="CHEBI:15377"/>
        <dbReference type="ChEBI" id="CHEBI:43474"/>
        <dbReference type="ChEBI" id="CHEBI:84142"/>
        <dbReference type="ChEBI" id="CHEBI:195539"/>
    </reaction>
    <physiologicalReaction direction="left-to-right" evidence="12">
        <dbReference type="Rhea" id="RHEA:77136"/>
    </physiologicalReaction>
</comment>
<evidence type="ECO:0000256" key="17">
    <source>
        <dbReference type="ARBA" id="ARBA00044262"/>
    </source>
</evidence>
<organism evidence="22 23">
    <name type="scientific">Dendryphion nanum</name>
    <dbReference type="NCBI Taxonomy" id="256645"/>
    <lineage>
        <taxon>Eukaryota</taxon>
        <taxon>Fungi</taxon>
        <taxon>Dikarya</taxon>
        <taxon>Ascomycota</taxon>
        <taxon>Pezizomycotina</taxon>
        <taxon>Dothideomycetes</taxon>
        <taxon>Pleosporomycetidae</taxon>
        <taxon>Pleosporales</taxon>
        <taxon>Torulaceae</taxon>
        <taxon>Dendryphion</taxon>
    </lineage>
</organism>
<evidence type="ECO:0000256" key="7">
    <source>
        <dbReference type="ARBA" id="ARBA00023157"/>
    </source>
</evidence>
<evidence type="ECO:0000256" key="3">
    <source>
        <dbReference type="ARBA" id="ARBA00011245"/>
    </source>
</evidence>
<keyword evidence="21" id="KW-1133">Transmembrane helix</keyword>
<evidence type="ECO:0000256" key="13">
    <source>
        <dbReference type="ARBA" id="ARBA00043721"/>
    </source>
</evidence>
<evidence type="ECO:0000256" key="21">
    <source>
        <dbReference type="SAM" id="Phobius"/>
    </source>
</evidence>
<evidence type="ECO:0000256" key="9">
    <source>
        <dbReference type="ARBA" id="ARBA00041857"/>
    </source>
</evidence>
<dbReference type="FunFam" id="3.40.50.1240:FF:000027">
    <property type="entry name" value="3-phytase A"/>
    <property type="match status" value="1"/>
</dbReference>
<dbReference type="GO" id="GO:0005576">
    <property type="term" value="C:extracellular region"/>
    <property type="evidence" value="ECO:0007669"/>
    <property type="project" value="UniProtKB-SubCell"/>
</dbReference>
<dbReference type="InterPro" id="IPR016274">
    <property type="entry name" value="Histidine_acid_Pase_euk"/>
</dbReference>
<evidence type="ECO:0000256" key="12">
    <source>
        <dbReference type="ARBA" id="ARBA00043675"/>
    </source>
</evidence>
<keyword evidence="21" id="KW-0472">Membrane</keyword>
<dbReference type="AlphaFoldDB" id="A0A9P9DZV0"/>
<evidence type="ECO:0000256" key="20">
    <source>
        <dbReference type="SAM" id="MobiDB-lite"/>
    </source>
</evidence>
<evidence type="ECO:0000256" key="2">
    <source>
        <dbReference type="ARBA" id="ARBA00005375"/>
    </source>
</evidence>
<dbReference type="Proteomes" id="UP000700596">
    <property type="component" value="Unassembled WGS sequence"/>
</dbReference>
<protein>
    <recommendedName>
        <fullName evidence="16">Phytase A</fullName>
        <ecNumber evidence="4">3.1.3.8</ecNumber>
    </recommendedName>
    <alternativeName>
        <fullName evidence="17">Histidine acid phosphatase phyA</fullName>
    </alternativeName>
    <alternativeName>
        <fullName evidence="10">Myo-inositol hexakisphosphate phosphohydrolase A</fullName>
    </alternativeName>
    <alternativeName>
        <fullName evidence="9">Myo-inositol-hexaphosphate 3-phosphohydrolase A</fullName>
    </alternativeName>
</protein>
<dbReference type="InterPro" id="IPR033379">
    <property type="entry name" value="Acid_Pase_AS"/>
</dbReference>
<feature type="disulfide bond" evidence="19">
    <location>
        <begin position="306"/>
        <end position="322"/>
    </location>
</feature>
<keyword evidence="5" id="KW-0964">Secreted</keyword>
<keyword evidence="8" id="KW-0325">Glycoprotein</keyword>
<evidence type="ECO:0000256" key="1">
    <source>
        <dbReference type="ARBA" id="ARBA00004613"/>
    </source>
</evidence>
<feature type="region of interest" description="Disordered" evidence="20">
    <location>
        <begin position="15"/>
        <end position="34"/>
    </location>
</feature>
<accession>A0A9P9DZV0</accession>
<dbReference type="EMBL" id="JAGMWT010000005">
    <property type="protein sequence ID" value="KAH7128473.1"/>
    <property type="molecule type" value="Genomic_DNA"/>
</dbReference>
<reference evidence="22" key="1">
    <citation type="journal article" date="2021" name="Nat. Commun.">
        <title>Genetic determinants of endophytism in the Arabidopsis root mycobiome.</title>
        <authorList>
            <person name="Mesny F."/>
            <person name="Miyauchi S."/>
            <person name="Thiergart T."/>
            <person name="Pickel B."/>
            <person name="Atanasova L."/>
            <person name="Karlsson M."/>
            <person name="Huettel B."/>
            <person name="Barry K.W."/>
            <person name="Haridas S."/>
            <person name="Chen C."/>
            <person name="Bauer D."/>
            <person name="Andreopoulos W."/>
            <person name="Pangilinan J."/>
            <person name="LaButti K."/>
            <person name="Riley R."/>
            <person name="Lipzen A."/>
            <person name="Clum A."/>
            <person name="Drula E."/>
            <person name="Henrissat B."/>
            <person name="Kohler A."/>
            <person name="Grigoriev I.V."/>
            <person name="Martin F.M."/>
            <person name="Hacquard S."/>
        </authorList>
    </citation>
    <scope>NUCLEOTIDE SEQUENCE</scope>
    <source>
        <strain evidence="22">MPI-CAGE-CH-0243</strain>
    </source>
</reference>
<feature type="active site" description="Nucleophile" evidence="18">
    <location>
        <position position="129"/>
    </location>
</feature>
<feature type="disulfide bond" evidence="19">
    <location>
        <begin position="255"/>
        <end position="505"/>
    </location>
</feature>
<dbReference type="SUPFAM" id="SSF53254">
    <property type="entry name" value="Phosphoglycerate mutase-like"/>
    <property type="match status" value="1"/>
</dbReference>
<feature type="transmembrane region" description="Helical" evidence="21">
    <location>
        <begin position="41"/>
        <end position="61"/>
    </location>
</feature>
<dbReference type="OrthoDB" id="6509975at2759"/>
<dbReference type="Pfam" id="PF00328">
    <property type="entry name" value="His_Phos_2"/>
    <property type="match status" value="1"/>
</dbReference>
<comment type="similarity">
    <text evidence="2">Belongs to the histidine acid phosphatase family.</text>
</comment>
<proteinExistence type="inferred from homology"/>
<comment type="catalytic activity">
    <reaction evidence="13">
        <text>1D-myo-inositol 1,2,6-trisphosphate + H2O = 1D-myo-inositol 1,2-bisphosphate + phosphate</text>
        <dbReference type="Rhea" id="RHEA:77131"/>
        <dbReference type="ChEBI" id="CHEBI:15377"/>
        <dbReference type="ChEBI" id="CHEBI:43474"/>
        <dbReference type="ChEBI" id="CHEBI:195537"/>
        <dbReference type="ChEBI" id="CHEBI:195539"/>
    </reaction>
    <physiologicalReaction direction="left-to-right" evidence="13">
        <dbReference type="Rhea" id="RHEA:77132"/>
    </physiologicalReaction>
</comment>
<evidence type="ECO:0000256" key="8">
    <source>
        <dbReference type="ARBA" id="ARBA00023180"/>
    </source>
</evidence>
<dbReference type="PANTHER" id="PTHR20963">
    <property type="entry name" value="MULTIPLE INOSITOL POLYPHOSPHATE PHOSPHATASE-RELATED"/>
    <property type="match status" value="1"/>
</dbReference>
<feature type="active site" description="Proton donor" evidence="18">
    <location>
        <position position="402"/>
    </location>
</feature>
<evidence type="ECO:0000256" key="6">
    <source>
        <dbReference type="ARBA" id="ARBA00022801"/>
    </source>
</evidence>
<name>A0A9P9DZV0_9PLEO</name>
<dbReference type="PROSITE" id="PS00616">
    <property type="entry name" value="HIS_ACID_PHOSPHAT_1"/>
    <property type="match status" value="1"/>
</dbReference>
<sequence length="508" mass="56537">MARTWNRIKGRRSPQYERLPLSEKEPSSPSKYRSSTAHSRFRTLAAALIAIGALFGVYEVFRLFVGAAPTDDHHSTNKSCDSIDEGYRCSPETTHFWGQYALWFSVPSEVNVAPPHGCSVTFASVLSRHGGRDPTLGKSLAYSMLIVQIQNTSKQYPGEYAFLKDYKYALGADQLTDAGRQEMVNSGAHFHRRYSDILKRNAPFVRSSGQARVVESANKWLEGFSQAAKQKSPATIDVTIPEGPGMNNTLSHEICTAFEDGPLGDLGDSAQAIWTAKFVPPIQARTNTKLGTNLSVSNIIYLMDMCPFDTLTSPTAKVSDFCHLFTVDEWHQYDYYQSLGKWYGYGAGNPLGPTQGVGYVNELLARLTEKPVEDHTNTNRTLDSDPKTFPVDRKVYADFSHDNDMSAIFAALGLYNNTKPLSNSTVEGTDKTNGFSAAWTVPFAARMYVEKLACEDDNEEFVRVIINDRVMPLEFCDADEDHKCKLSGFVDSQSFARSGGHWDQCFVK</sequence>
<dbReference type="PANTHER" id="PTHR20963:SF24">
    <property type="entry name" value="3-PHYTASE B"/>
    <property type="match status" value="1"/>
</dbReference>
<comment type="catalytic activity">
    <reaction evidence="15">
        <text>1D-myo-inositol hexakisphosphate + H2O = 1D-myo-inositol 1,2,4,5,6-pentakisphosphate + phosphate</text>
        <dbReference type="Rhea" id="RHEA:16989"/>
        <dbReference type="ChEBI" id="CHEBI:15377"/>
        <dbReference type="ChEBI" id="CHEBI:43474"/>
        <dbReference type="ChEBI" id="CHEBI:57798"/>
        <dbReference type="ChEBI" id="CHEBI:58130"/>
        <dbReference type="EC" id="3.1.3.8"/>
    </reaction>
    <physiologicalReaction direction="left-to-right" evidence="15">
        <dbReference type="Rhea" id="RHEA:16990"/>
    </physiologicalReaction>
</comment>
<dbReference type="GO" id="GO:0003993">
    <property type="term" value="F:acid phosphatase activity"/>
    <property type="evidence" value="ECO:0007669"/>
    <property type="project" value="TreeGrafter"/>
</dbReference>
<keyword evidence="6" id="KW-0378">Hydrolase</keyword>
<evidence type="ECO:0000313" key="23">
    <source>
        <dbReference type="Proteomes" id="UP000700596"/>
    </source>
</evidence>
<evidence type="ECO:0000256" key="11">
    <source>
        <dbReference type="ARBA" id="ARBA00043670"/>
    </source>
</evidence>
<dbReference type="Gene3D" id="3.40.50.1240">
    <property type="entry name" value="Phosphoglycerate mutase-like"/>
    <property type="match status" value="1"/>
</dbReference>
<gene>
    <name evidence="22" type="ORF">B0J11DRAFT_525050</name>
</gene>
<comment type="subunit">
    <text evidence="3">Monomer.</text>
</comment>
<dbReference type="InterPro" id="IPR029033">
    <property type="entry name" value="His_PPase_superfam"/>
</dbReference>
<evidence type="ECO:0000256" key="19">
    <source>
        <dbReference type="PIRSR" id="PIRSR000894-2"/>
    </source>
</evidence>
<evidence type="ECO:0000256" key="10">
    <source>
        <dbReference type="ARBA" id="ARBA00042300"/>
    </source>
</evidence>
<dbReference type="GO" id="GO:0016158">
    <property type="term" value="F:inositol hexakisphosphate 3-phosphatase activity"/>
    <property type="evidence" value="ECO:0007669"/>
    <property type="project" value="UniProtKB-EC"/>
</dbReference>
<evidence type="ECO:0000313" key="22">
    <source>
        <dbReference type="EMBL" id="KAH7128473.1"/>
    </source>
</evidence>
<dbReference type="PROSITE" id="PS00778">
    <property type="entry name" value="HIS_ACID_PHOSPHAT_2"/>
    <property type="match status" value="1"/>
</dbReference>
<comment type="catalytic activity">
    <reaction evidence="11">
        <text>1D-myo-inositol 1,2,5,6-tetrakisphosphate + H2O = 1D-myo-inositol 1,2,6-trisphosphate + phosphate</text>
        <dbReference type="Rhea" id="RHEA:77119"/>
        <dbReference type="ChEBI" id="CHEBI:15377"/>
        <dbReference type="ChEBI" id="CHEBI:43474"/>
        <dbReference type="ChEBI" id="CHEBI:195535"/>
        <dbReference type="ChEBI" id="CHEBI:195537"/>
    </reaction>
    <physiologicalReaction direction="left-to-right" evidence="11">
        <dbReference type="Rhea" id="RHEA:77120"/>
    </physiologicalReaction>
</comment>
<evidence type="ECO:0000256" key="5">
    <source>
        <dbReference type="ARBA" id="ARBA00022525"/>
    </source>
</evidence>
<evidence type="ECO:0000256" key="18">
    <source>
        <dbReference type="PIRSR" id="PIRSR000894-1"/>
    </source>
</evidence>
<comment type="caution">
    <text evidence="22">The sequence shown here is derived from an EMBL/GenBank/DDBJ whole genome shotgun (WGS) entry which is preliminary data.</text>
</comment>
<comment type="subcellular location">
    <subcellularLocation>
        <location evidence="1">Secreted</location>
    </subcellularLocation>
</comment>
<evidence type="ECO:0000256" key="4">
    <source>
        <dbReference type="ARBA" id="ARBA00012632"/>
    </source>
</evidence>
<comment type="catalytic activity">
    <reaction evidence="14">
        <text>1D-myo-inositol 1,2,4,5,6-pentakisphosphate + H2O = 1D-myo-inositol 1,2,5,6-tetrakisphosphate + phosphate</text>
        <dbReference type="Rhea" id="RHEA:77115"/>
        <dbReference type="ChEBI" id="CHEBI:15377"/>
        <dbReference type="ChEBI" id="CHEBI:43474"/>
        <dbReference type="ChEBI" id="CHEBI:57798"/>
        <dbReference type="ChEBI" id="CHEBI:195535"/>
    </reaction>
    <physiologicalReaction direction="left-to-right" evidence="14">
        <dbReference type="Rhea" id="RHEA:77116"/>
    </physiologicalReaction>
</comment>
<evidence type="ECO:0000256" key="16">
    <source>
        <dbReference type="ARBA" id="ARBA00044106"/>
    </source>
</evidence>
<feature type="disulfide bond" evidence="19">
    <location>
        <begin position="476"/>
        <end position="484"/>
    </location>
</feature>
<feature type="disulfide bond" evidence="19">
    <location>
        <begin position="80"/>
        <end position="89"/>
    </location>
</feature>
<dbReference type="CDD" id="cd07061">
    <property type="entry name" value="HP_HAP_like"/>
    <property type="match status" value="1"/>
</dbReference>